<accession>A0A2T7PF98</accession>
<keyword evidence="2" id="KW-1185">Reference proteome</keyword>
<dbReference type="AlphaFoldDB" id="A0A2T7PF98"/>
<proteinExistence type="predicted"/>
<comment type="caution">
    <text evidence="1">The sequence shown here is derived from an EMBL/GenBank/DDBJ whole genome shotgun (WGS) entry which is preliminary data.</text>
</comment>
<name>A0A2T7PF98_POMCA</name>
<evidence type="ECO:0000313" key="1">
    <source>
        <dbReference type="EMBL" id="PVD32074.1"/>
    </source>
</evidence>
<evidence type="ECO:0000313" key="2">
    <source>
        <dbReference type="Proteomes" id="UP000245119"/>
    </source>
</evidence>
<protein>
    <submittedName>
        <fullName evidence="1">Uncharacterized protein</fullName>
    </submittedName>
</protein>
<sequence>MDEDELSSPTITCSNPQLSRMFGLDLDLGYKLNQITEGPPTSTLEIRVEFLEDDSGCQETVQCVYLLLLSIRDGVSLPLSGLKLFKRARKAVYMGREFNKASST</sequence>
<reference evidence="1 2" key="1">
    <citation type="submission" date="2018-04" db="EMBL/GenBank/DDBJ databases">
        <title>The genome of golden apple snail Pomacea canaliculata provides insight into stress tolerance and invasive adaptation.</title>
        <authorList>
            <person name="Liu C."/>
            <person name="Liu B."/>
            <person name="Ren Y."/>
            <person name="Zhang Y."/>
            <person name="Wang H."/>
            <person name="Li S."/>
            <person name="Jiang F."/>
            <person name="Yin L."/>
            <person name="Zhang G."/>
            <person name="Qian W."/>
            <person name="Fan W."/>
        </authorList>
    </citation>
    <scope>NUCLEOTIDE SEQUENCE [LARGE SCALE GENOMIC DNA]</scope>
    <source>
        <strain evidence="1">SZHN2017</strain>
        <tissue evidence="1">Muscle</tissue>
    </source>
</reference>
<dbReference type="EMBL" id="PZQS01000004">
    <property type="protein sequence ID" value="PVD32074.1"/>
    <property type="molecule type" value="Genomic_DNA"/>
</dbReference>
<organism evidence="1 2">
    <name type="scientific">Pomacea canaliculata</name>
    <name type="common">Golden apple snail</name>
    <dbReference type="NCBI Taxonomy" id="400727"/>
    <lineage>
        <taxon>Eukaryota</taxon>
        <taxon>Metazoa</taxon>
        <taxon>Spiralia</taxon>
        <taxon>Lophotrochozoa</taxon>
        <taxon>Mollusca</taxon>
        <taxon>Gastropoda</taxon>
        <taxon>Caenogastropoda</taxon>
        <taxon>Architaenioglossa</taxon>
        <taxon>Ampullarioidea</taxon>
        <taxon>Ampullariidae</taxon>
        <taxon>Pomacea</taxon>
    </lineage>
</organism>
<dbReference type="Proteomes" id="UP000245119">
    <property type="component" value="Linkage Group LG4"/>
</dbReference>
<gene>
    <name evidence="1" type="ORF">C0Q70_07502</name>
</gene>